<dbReference type="PANTHER" id="PTHR45669:SF26">
    <property type="entry name" value="GLUTAREDOXIN DOMAIN-CONTAINING PROTEIN"/>
    <property type="match status" value="1"/>
</dbReference>
<protein>
    <submittedName>
        <fullName evidence="1">Glutaredoxin domain-containing protein</fullName>
    </submittedName>
</protein>
<evidence type="ECO:0000313" key="2">
    <source>
        <dbReference type="Proteomes" id="UP001604277"/>
    </source>
</evidence>
<dbReference type="SUPFAM" id="SSF52833">
    <property type="entry name" value="Thioredoxin-like"/>
    <property type="match status" value="1"/>
</dbReference>
<name>A0ABD1RJP7_9LAMI</name>
<accession>A0ABD1RJP7</accession>
<evidence type="ECO:0000313" key="1">
    <source>
        <dbReference type="EMBL" id="KAL2488625.1"/>
    </source>
</evidence>
<dbReference type="Proteomes" id="UP001604277">
    <property type="component" value="Unassembled WGS sequence"/>
</dbReference>
<dbReference type="AlphaFoldDB" id="A0ABD1RJP7"/>
<sequence length="224" mass="24787">MWLRRSKSRFRLHDASSPKFACSSFKDIQGLLSEDESNCSNNKSSGGAPNFLLRTLSLPPFAESKPYRDEVPAPLSENVAADVKSDQVIRIPRAENTIVVYFTSLRVVRHTFEDCKTVLTILRAFHVFVDERDVSMDSGTLGVLRRCGSSTRVASSKSTCRVSYRQTHVCARRVAVTDSSFAKSATEAASITARKVALRVVLLAMRMVSSGAHLVLVRLSEPFD</sequence>
<reference evidence="2" key="1">
    <citation type="submission" date="2024-07" db="EMBL/GenBank/DDBJ databases">
        <title>Two chromosome-level genome assemblies of Korean endemic species Abeliophyllum distichum and Forsythia ovata (Oleaceae).</title>
        <authorList>
            <person name="Jang H."/>
        </authorList>
    </citation>
    <scope>NUCLEOTIDE SEQUENCE [LARGE SCALE GENOMIC DNA]</scope>
</reference>
<dbReference type="PANTHER" id="PTHR45669">
    <property type="entry name" value="GLUTAREDOXIN DOMAIN-CONTAINING CYSTEINE-RICH PROTEIN CG12206-RELATED"/>
    <property type="match status" value="1"/>
</dbReference>
<proteinExistence type="predicted"/>
<comment type="caution">
    <text evidence="1">The sequence shown here is derived from an EMBL/GenBank/DDBJ whole genome shotgun (WGS) entry which is preliminary data.</text>
</comment>
<organism evidence="1 2">
    <name type="scientific">Forsythia ovata</name>
    <dbReference type="NCBI Taxonomy" id="205694"/>
    <lineage>
        <taxon>Eukaryota</taxon>
        <taxon>Viridiplantae</taxon>
        <taxon>Streptophyta</taxon>
        <taxon>Embryophyta</taxon>
        <taxon>Tracheophyta</taxon>
        <taxon>Spermatophyta</taxon>
        <taxon>Magnoliopsida</taxon>
        <taxon>eudicotyledons</taxon>
        <taxon>Gunneridae</taxon>
        <taxon>Pentapetalae</taxon>
        <taxon>asterids</taxon>
        <taxon>lamiids</taxon>
        <taxon>Lamiales</taxon>
        <taxon>Oleaceae</taxon>
        <taxon>Forsythieae</taxon>
        <taxon>Forsythia</taxon>
    </lineage>
</organism>
<dbReference type="InterPro" id="IPR036249">
    <property type="entry name" value="Thioredoxin-like_sf"/>
</dbReference>
<gene>
    <name evidence="1" type="ORF">Fot_41917</name>
</gene>
<keyword evidence="2" id="KW-1185">Reference proteome</keyword>
<dbReference type="EMBL" id="JBFOLJ010000012">
    <property type="protein sequence ID" value="KAL2488625.1"/>
    <property type="molecule type" value="Genomic_DNA"/>
</dbReference>